<keyword evidence="2" id="KW-0560">Oxidoreductase</keyword>
<dbReference type="eggNOG" id="COG1028">
    <property type="taxonomic scope" value="Bacteria"/>
</dbReference>
<gene>
    <name evidence="3" type="ORF">FC32_GL001627</name>
</gene>
<dbReference type="InterPro" id="IPR020904">
    <property type="entry name" value="Sc_DH/Rdtase_CS"/>
</dbReference>
<comment type="caution">
    <text evidence="3">The sequence shown here is derived from an EMBL/GenBank/DDBJ whole genome shotgun (WGS) entry which is preliminary data.</text>
</comment>
<dbReference type="PANTHER" id="PTHR43477:SF1">
    <property type="entry name" value="DIHYDROANTICAPSIN 7-DEHYDROGENASE"/>
    <property type="match status" value="1"/>
</dbReference>
<evidence type="ECO:0000313" key="4">
    <source>
        <dbReference type="Proteomes" id="UP000051324"/>
    </source>
</evidence>
<dbReference type="Proteomes" id="UP000051324">
    <property type="component" value="Unassembled WGS sequence"/>
</dbReference>
<dbReference type="AlphaFoldDB" id="A0A0R1U871"/>
<dbReference type="GO" id="GO:0008206">
    <property type="term" value="P:bile acid metabolic process"/>
    <property type="evidence" value="ECO:0007669"/>
    <property type="project" value="UniProtKB-ARBA"/>
</dbReference>
<dbReference type="InterPro" id="IPR036291">
    <property type="entry name" value="NAD(P)-bd_dom_sf"/>
</dbReference>
<dbReference type="InterPro" id="IPR051122">
    <property type="entry name" value="SDR_DHRS6-like"/>
</dbReference>
<evidence type="ECO:0000313" key="3">
    <source>
        <dbReference type="EMBL" id="KRL87400.1"/>
    </source>
</evidence>
<keyword evidence="4" id="KW-1185">Reference proteome</keyword>
<dbReference type="STRING" id="1423724.FC32_GL001627"/>
<dbReference type="GO" id="GO:0016491">
    <property type="term" value="F:oxidoreductase activity"/>
    <property type="evidence" value="ECO:0007669"/>
    <property type="project" value="UniProtKB-KW"/>
</dbReference>
<dbReference type="FunFam" id="3.40.50.720:FF:000084">
    <property type="entry name" value="Short-chain dehydrogenase reductase"/>
    <property type="match status" value="1"/>
</dbReference>
<dbReference type="SUPFAM" id="SSF51735">
    <property type="entry name" value="NAD(P)-binding Rossmann-fold domains"/>
    <property type="match status" value="1"/>
</dbReference>
<dbReference type="InterPro" id="IPR002347">
    <property type="entry name" value="SDR_fam"/>
</dbReference>
<evidence type="ECO:0000256" key="1">
    <source>
        <dbReference type="ARBA" id="ARBA00006484"/>
    </source>
</evidence>
<dbReference type="PRINTS" id="PR00081">
    <property type="entry name" value="GDHRDH"/>
</dbReference>
<dbReference type="PRINTS" id="PR00080">
    <property type="entry name" value="SDRFAMILY"/>
</dbReference>
<evidence type="ECO:0000256" key="2">
    <source>
        <dbReference type="ARBA" id="ARBA00023002"/>
    </source>
</evidence>
<dbReference type="EMBL" id="AZFT01000002">
    <property type="protein sequence ID" value="KRL87400.1"/>
    <property type="molecule type" value="Genomic_DNA"/>
</dbReference>
<organism evidence="3 4">
    <name type="scientific">Ligilactobacillus apodemi DSM 16634 = JCM 16172</name>
    <dbReference type="NCBI Taxonomy" id="1423724"/>
    <lineage>
        <taxon>Bacteria</taxon>
        <taxon>Bacillati</taxon>
        <taxon>Bacillota</taxon>
        <taxon>Bacilli</taxon>
        <taxon>Lactobacillales</taxon>
        <taxon>Lactobacillaceae</taxon>
        <taxon>Ligilactobacillus</taxon>
    </lineage>
</organism>
<protein>
    <submittedName>
        <fullName evidence="3">3-oxoacyl-[acyl-carrier-protein] reductase</fullName>
    </submittedName>
</protein>
<dbReference type="PROSITE" id="PS00061">
    <property type="entry name" value="ADH_SHORT"/>
    <property type="match status" value="1"/>
</dbReference>
<sequence length="252" mass="26973">MTQTVLITGAASGMGLSMTKRFLSAGQNVVMADFDASKGQSIAAKFQTEFPNQQVDFYQVDVSSPTAVDQLAKQVLAKYAHIDTLINCAGIFAKGALHELTLETWNKVLAVDVTAIFLMTKAFINTMIAQKSGVIINIASISGLYGDYNMAAYSAAKGAVTNLVRSMALDYGKYNIRVNNIVPGPTNTPLFQQNPPEVIAKFNQASPLNKIVEPADVANMAYFLASEQAQAITGQNIQVTAGFGIHSGQPQQ</sequence>
<dbReference type="RefSeq" id="WP_056957184.1">
    <property type="nucleotide sequence ID" value="NZ_AZFT01000002.1"/>
</dbReference>
<dbReference type="Pfam" id="PF13561">
    <property type="entry name" value="adh_short_C2"/>
    <property type="match status" value="1"/>
</dbReference>
<name>A0A0R1U871_9LACO</name>
<dbReference type="PANTHER" id="PTHR43477">
    <property type="entry name" value="DIHYDROANTICAPSIN 7-DEHYDROGENASE"/>
    <property type="match status" value="1"/>
</dbReference>
<dbReference type="PATRIC" id="fig|1423724.4.peg.1691"/>
<accession>A0A0R1U871</accession>
<comment type="similarity">
    <text evidence="1">Belongs to the short-chain dehydrogenases/reductases (SDR) family.</text>
</comment>
<proteinExistence type="inferred from homology"/>
<dbReference type="CDD" id="cd05233">
    <property type="entry name" value="SDR_c"/>
    <property type="match status" value="1"/>
</dbReference>
<dbReference type="Gene3D" id="3.40.50.720">
    <property type="entry name" value="NAD(P)-binding Rossmann-like Domain"/>
    <property type="match status" value="1"/>
</dbReference>
<reference evidence="3 4" key="1">
    <citation type="journal article" date="2015" name="Genome Announc.">
        <title>Expanding the biotechnology potential of lactobacilli through comparative genomics of 213 strains and associated genera.</title>
        <authorList>
            <person name="Sun Z."/>
            <person name="Harris H.M."/>
            <person name="McCann A."/>
            <person name="Guo C."/>
            <person name="Argimon S."/>
            <person name="Zhang W."/>
            <person name="Yang X."/>
            <person name="Jeffery I.B."/>
            <person name="Cooney J.C."/>
            <person name="Kagawa T.F."/>
            <person name="Liu W."/>
            <person name="Song Y."/>
            <person name="Salvetti E."/>
            <person name="Wrobel A."/>
            <person name="Rasinkangas P."/>
            <person name="Parkhill J."/>
            <person name="Rea M.C."/>
            <person name="O'Sullivan O."/>
            <person name="Ritari J."/>
            <person name="Douillard F.P."/>
            <person name="Paul Ross R."/>
            <person name="Yang R."/>
            <person name="Briner A.E."/>
            <person name="Felis G.E."/>
            <person name="de Vos W.M."/>
            <person name="Barrangou R."/>
            <person name="Klaenhammer T.R."/>
            <person name="Caufield P.W."/>
            <person name="Cui Y."/>
            <person name="Zhang H."/>
            <person name="O'Toole P.W."/>
        </authorList>
    </citation>
    <scope>NUCLEOTIDE SEQUENCE [LARGE SCALE GENOMIC DNA]</scope>
    <source>
        <strain evidence="3 4">DSM 16634</strain>
    </source>
</reference>